<gene>
    <name evidence="7" type="ORF">DEM27_24100</name>
</gene>
<accession>A0A2U2DK02</accession>
<dbReference type="PROSITE" id="PS51900">
    <property type="entry name" value="CB"/>
    <property type="match status" value="1"/>
</dbReference>
<keyword evidence="2 4" id="KW-0238">DNA-binding</keyword>
<evidence type="ECO:0000256" key="2">
    <source>
        <dbReference type="ARBA" id="ARBA00023125"/>
    </source>
</evidence>
<dbReference type="InterPro" id="IPR044068">
    <property type="entry name" value="CB"/>
</dbReference>
<dbReference type="GO" id="GO:0015074">
    <property type="term" value="P:DNA integration"/>
    <property type="evidence" value="ECO:0007669"/>
    <property type="project" value="UniProtKB-KW"/>
</dbReference>
<dbReference type="PANTHER" id="PTHR30349">
    <property type="entry name" value="PHAGE INTEGRASE-RELATED"/>
    <property type="match status" value="1"/>
</dbReference>
<dbReference type="Proteomes" id="UP000245252">
    <property type="component" value="Unassembled WGS sequence"/>
</dbReference>
<dbReference type="AlphaFoldDB" id="A0A2U2DK02"/>
<proteinExistence type="predicted"/>
<dbReference type="Gene3D" id="1.10.443.10">
    <property type="entry name" value="Intergrase catalytic core"/>
    <property type="match status" value="1"/>
</dbReference>
<dbReference type="Gene3D" id="1.10.150.130">
    <property type="match status" value="1"/>
</dbReference>
<dbReference type="InterPro" id="IPR013762">
    <property type="entry name" value="Integrase-like_cat_sf"/>
</dbReference>
<dbReference type="InterPro" id="IPR011010">
    <property type="entry name" value="DNA_brk_join_enz"/>
</dbReference>
<dbReference type="InterPro" id="IPR050090">
    <property type="entry name" value="Tyrosine_recombinase_XerCD"/>
</dbReference>
<dbReference type="InterPro" id="IPR002104">
    <property type="entry name" value="Integrase_catalytic"/>
</dbReference>
<dbReference type="PANTHER" id="PTHR30349:SF90">
    <property type="entry name" value="TYROSINE RECOMBINASE XERD"/>
    <property type="match status" value="1"/>
</dbReference>
<dbReference type="EMBL" id="QFBC01000014">
    <property type="protein sequence ID" value="PWE53635.1"/>
    <property type="molecule type" value="Genomic_DNA"/>
</dbReference>
<dbReference type="GO" id="GO:0003677">
    <property type="term" value="F:DNA binding"/>
    <property type="evidence" value="ECO:0007669"/>
    <property type="project" value="UniProtKB-UniRule"/>
</dbReference>
<keyword evidence="1" id="KW-0229">DNA integration</keyword>
<dbReference type="OrthoDB" id="67979at2"/>
<evidence type="ECO:0000313" key="7">
    <source>
        <dbReference type="EMBL" id="PWE53635.1"/>
    </source>
</evidence>
<evidence type="ECO:0000256" key="1">
    <source>
        <dbReference type="ARBA" id="ARBA00022908"/>
    </source>
</evidence>
<feature type="domain" description="Core-binding (CB)" evidence="6">
    <location>
        <begin position="113"/>
        <end position="196"/>
    </location>
</feature>
<dbReference type="RefSeq" id="WP_109460803.1">
    <property type="nucleotide sequence ID" value="NZ_QFBC01000014.1"/>
</dbReference>
<dbReference type="PROSITE" id="PS51898">
    <property type="entry name" value="TYR_RECOMBINASE"/>
    <property type="match status" value="1"/>
</dbReference>
<evidence type="ECO:0000259" key="6">
    <source>
        <dbReference type="PROSITE" id="PS51900"/>
    </source>
</evidence>
<dbReference type="GO" id="GO:0006310">
    <property type="term" value="P:DNA recombination"/>
    <property type="evidence" value="ECO:0007669"/>
    <property type="project" value="UniProtKB-KW"/>
</dbReference>
<evidence type="ECO:0000313" key="8">
    <source>
        <dbReference type="Proteomes" id="UP000245252"/>
    </source>
</evidence>
<evidence type="ECO:0000259" key="5">
    <source>
        <dbReference type="PROSITE" id="PS51898"/>
    </source>
</evidence>
<keyword evidence="3" id="KW-0233">DNA recombination</keyword>
<name>A0A2U2DK02_9HYPH</name>
<protein>
    <submittedName>
        <fullName evidence="7">Integrase</fullName>
    </submittedName>
</protein>
<dbReference type="SUPFAM" id="SSF56349">
    <property type="entry name" value="DNA breaking-rejoining enzymes"/>
    <property type="match status" value="1"/>
</dbReference>
<feature type="domain" description="Tyr recombinase" evidence="5">
    <location>
        <begin position="219"/>
        <end position="403"/>
    </location>
</feature>
<dbReference type="Pfam" id="PF00589">
    <property type="entry name" value="Phage_integrase"/>
    <property type="match status" value="1"/>
</dbReference>
<sequence>MTSLPMENTVLPQIINNWPHQDCARSVINLMVDQSYSAKSIQSTIQTISAFVEWKKDCRNGDPALVLYGDFDRFLACRAAAARLRHGERRSIERLRSKLIEMGFVYQAPLAVHPIDDLAGRFATELRRRGYAAATISAHLRYSRLFLRGSWSDGQGITQLQYDDIRDYLASQFERHTPATAKIISSRLRVFLQFCWSAGVTELDLAQAVPMVKNHRLSSLPSFMSADQLDRVLDACDRATVAGRRDFAILMLMSRLGLRAKEAALLSLDDIDWHLGLIQVHGKGGRIAAMPLPEDVGRAIADYIVDGRPRSGARTIFHRVETPCTPFLTATPVILIAKRALKRAEITGLRSHHAHIFRHTFATMAIRSGVSLTELAQVLRHKEPDTTRIYAKLDTEGLRSIARPWMGACL</sequence>
<dbReference type="InterPro" id="IPR010998">
    <property type="entry name" value="Integrase_recombinase_N"/>
</dbReference>
<evidence type="ECO:0000256" key="3">
    <source>
        <dbReference type="ARBA" id="ARBA00023172"/>
    </source>
</evidence>
<comment type="caution">
    <text evidence="7">The sequence shown here is derived from an EMBL/GenBank/DDBJ whole genome shotgun (WGS) entry which is preliminary data.</text>
</comment>
<organism evidence="7 8">
    <name type="scientific">Metarhizobium album</name>
    <dbReference type="NCBI Taxonomy" id="2182425"/>
    <lineage>
        <taxon>Bacteria</taxon>
        <taxon>Pseudomonadati</taxon>
        <taxon>Pseudomonadota</taxon>
        <taxon>Alphaproteobacteria</taxon>
        <taxon>Hyphomicrobiales</taxon>
        <taxon>Rhizobiaceae</taxon>
        <taxon>Metarhizobium</taxon>
    </lineage>
</organism>
<reference evidence="7 8" key="1">
    <citation type="submission" date="2018-05" db="EMBL/GenBank/DDBJ databases">
        <title>The draft genome of strain NS-104.</title>
        <authorList>
            <person name="Hang P."/>
            <person name="Jiang J."/>
        </authorList>
    </citation>
    <scope>NUCLEOTIDE SEQUENCE [LARGE SCALE GENOMIC DNA]</scope>
    <source>
        <strain evidence="7 8">NS-104</strain>
    </source>
</reference>
<evidence type="ECO:0000256" key="4">
    <source>
        <dbReference type="PROSITE-ProRule" id="PRU01248"/>
    </source>
</evidence>
<keyword evidence="8" id="KW-1185">Reference proteome</keyword>